<dbReference type="EMBL" id="LS398547">
    <property type="protein sequence ID" value="SPR02919.1"/>
    <property type="molecule type" value="Genomic_DNA"/>
</dbReference>
<feature type="domain" description="Large ribosomal subunit protein bL25 beta" evidence="7">
    <location>
        <begin position="105"/>
        <end position="187"/>
    </location>
</feature>
<dbReference type="InterPro" id="IPR029751">
    <property type="entry name" value="Ribosomal_L25_dom"/>
</dbReference>
<dbReference type="PANTHER" id="PTHR33284">
    <property type="entry name" value="RIBOSOMAL PROTEIN L25/GLN-TRNA SYNTHETASE, ANTI-CODON-BINDING DOMAIN-CONTAINING PROTEIN"/>
    <property type="match status" value="1"/>
</dbReference>
<dbReference type="GO" id="GO:0008097">
    <property type="term" value="F:5S rRNA binding"/>
    <property type="evidence" value="ECO:0007669"/>
    <property type="project" value="InterPro"/>
</dbReference>
<dbReference type="InterPro" id="IPR011035">
    <property type="entry name" value="Ribosomal_bL25/Gln-tRNA_synth"/>
</dbReference>
<dbReference type="SUPFAM" id="SSF50715">
    <property type="entry name" value="Ribosomal protein L25-like"/>
    <property type="match status" value="1"/>
</dbReference>
<comment type="subunit">
    <text evidence="5">Part of the 50S ribosomal subunit; part of the 5S rRNA/L5/L18/L25 subcomplex. Contacts the 5S rRNA. Binds to the 5S rRNA independently of L5 and L18.</text>
</comment>
<protein>
    <recommendedName>
        <fullName evidence="5">Large ribosomal subunit protein bL25</fullName>
    </recommendedName>
    <alternativeName>
        <fullName evidence="5">General stress protein CTC</fullName>
    </alternativeName>
</protein>
<dbReference type="Proteomes" id="UP000244960">
    <property type="component" value="Chromosome I"/>
</dbReference>
<dbReference type="GO" id="GO:0006412">
    <property type="term" value="P:translation"/>
    <property type="evidence" value="ECO:0007669"/>
    <property type="project" value="UniProtKB-UniRule"/>
</dbReference>
<dbReference type="Pfam" id="PF01386">
    <property type="entry name" value="Ribosomal_L25p"/>
    <property type="match status" value="1"/>
</dbReference>
<dbReference type="NCBIfam" id="NF004612">
    <property type="entry name" value="PRK05943.1"/>
    <property type="match status" value="1"/>
</dbReference>
<dbReference type="NCBIfam" id="NF004128">
    <property type="entry name" value="PRK05618.1-2"/>
    <property type="match status" value="1"/>
</dbReference>
<dbReference type="Pfam" id="PF14693">
    <property type="entry name" value="Ribosomal_TL5_C"/>
    <property type="match status" value="1"/>
</dbReference>
<dbReference type="InterPro" id="IPR037121">
    <property type="entry name" value="Ribosomal_bL25_C"/>
</dbReference>
<accession>A0A2U3QQF3</accession>
<evidence type="ECO:0000256" key="1">
    <source>
        <dbReference type="ARBA" id="ARBA00022730"/>
    </source>
</evidence>
<reference evidence="11 12" key="1">
    <citation type="submission" date="2018-03" db="EMBL/GenBank/DDBJ databases">
        <authorList>
            <person name="Batty M. E."/>
            <person name="Batty M E."/>
        </authorList>
    </citation>
    <scope>NUCLEOTIDE SEQUENCE [LARGE SCALE GENOMIC DNA]</scope>
</reference>
<proteinExistence type="inferred from homology"/>
<feature type="domain" description="Large ribosomal subunit protein bL25 L25" evidence="6">
    <location>
        <begin position="8"/>
        <end position="94"/>
    </location>
</feature>
<dbReference type="SMR" id="A0A2U3QQF3"/>
<dbReference type="Gene3D" id="2.40.240.10">
    <property type="entry name" value="Ribosomal Protein L25, Chain P"/>
    <property type="match status" value="1"/>
</dbReference>
<keyword evidence="4 5" id="KW-0687">Ribonucleoprotein</keyword>
<evidence type="ECO:0000313" key="9">
    <source>
        <dbReference type="EMBL" id="SPR03194.1"/>
    </source>
</evidence>
<dbReference type="RefSeq" id="WP_012461724.1">
    <property type="nucleotide sequence ID" value="NZ_LS398547.1"/>
</dbReference>
<sequence>MNEMLTLVGQLRSDFGTSSARALRRQGKVPGVIYKKGITPIHVCTLEKEVAKLYRKPFFSSTVIQLQVDDQRFKVLPKAVQLHPVTEFINHIDFILVEQNGGIQKVKVPISFEGKDKSLGIKRGGYLNIVKRYVDLLCPVDKIPQCIKCDIANVPVGASIKVSRLELPEGCNLVKRTTDYVIASVIGKSSKQDKEEEGTAEDGADSK</sequence>
<reference evidence="9" key="2">
    <citation type="submission" date="2018-03" db="EMBL/GenBank/DDBJ databases">
        <authorList>
            <person name="Keele B.F."/>
        </authorList>
    </citation>
    <scope>NUCLEOTIDE SEQUENCE [LARGE SCALE GENOMIC DNA]</scope>
    <source>
        <strain evidence="10">Karp</strain>
        <strain evidence="9">Kato</strain>
        <strain evidence="8">UT176</strain>
    </source>
</reference>
<name>A0A2U3QQF3_ORITS</name>
<dbReference type="GO" id="GO:0003735">
    <property type="term" value="F:structural constituent of ribosome"/>
    <property type="evidence" value="ECO:0007669"/>
    <property type="project" value="InterPro"/>
</dbReference>
<dbReference type="CDD" id="cd00495">
    <property type="entry name" value="Ribosomal_L25_TL5_CTC"/>
    <property type="match status" value="1"/>
</dbReference>
<dbReference type="InterPro" id="IPR001021">
    <property type="entry name" value="Ribosomal_bL25_long"/>
</dbReference>
<dbReference type="InterPro" id="IPR020930">
    <property type="entry name" value="Ribosomal_uL5_bac-type"/>
</dbReference>
<evidence type="ECO:0000313" key="11">
    <source>
        <dbReference type="Proteomes" id="UP000244960"/>
    </source>
</evidence>
<evidence type="ECO:0000256" key="4">
    <source>
        <dbReference type="ARBA" id="ARBA00023274"/>
    </source>
</evidence>
<dbReference type="EMBL" id="LS398550">
    <property type="protein sequence ID" value="SPR03194.1"/>
    <property type="molecule type" value="Genomic_DNA"/>
</dbReference>
<evidence type="ECO:0000313" key="8">
    <source>
        <dbReference type="EMBL" id="SPR02919.1"/>
    </source>
</evidence>
<evidence type="ECO:0000256" key="3">
    <source>
        <dbReference type="ARBA" id="ARBA00022980"/>
    </source>
</evidence>
<dbReference type="InterPro" id="IPR020057">
    <property type="entry name" value="Ribosomal_bL25_b-dom"/>
</dbReference>
<dbReference type="Proteomes" id="UP000245243">
    <property type="component" value="Chromosome I"/>
</dbReference>
<dbReference type="Proteomes" id="UP000244992">
    <property type="component" value="Chromosome I"/>
</dbReference>
<gene>
    <name evidence="5 9" type="primary">ctc</name>
    <name evidence="5" type="synonym">rplY</name>
    <name evidence="10" type="ORF">KARP_00268</name>
    <name evidence="9" type="ORF">KATO_00190</name>
    <name evidence="8" type="ORF">UT176_00132</name>
</gene>
<evidence type="ECO:0000259" key="7">
    <source>
        <dbReference type="Pfam" id="PF14693"/>
    </source>
</evidence>
<evidence type="ECO:0000313" key="12">
    <source>
        <dbReference type="Proteomes" id="UP000244992"/>
    </source>
</evidence>
<dbReference type="EMBL" id="LS398548">
    <property type="protein sequence ID" value="SPR14405.1"/>
    <property type="molecule type" value="Genomic_DNA"/>
</dbReference>
<evidence type="ECO:0000256" key="2">
    <source>
        <dbReference type="ARBA" id="ARBA00022884"/>
    </source>
</evidence>
<keyword evidence="3 5" id="KW-0689">Ribosomal protein</keyword>
<keyword evidence="1 5" id="KW-0699">rRNA-binding</keyword>
<comment type="similarity">
    <text evidence="5">Belongs to the bacterial ribosomal protein bL25 family. CTC subfamily.</text>
</comment>
<dbReference type="PANTHER" id="PTHR33284:SF1">
    <property type="entry name" value="RIBOSOMAL PROTEIN L25_GLN-TRNA SYNTHETASE, ANTI-CODON-BINDING DOMAIN-CONTAINING PROTEIN"/>
    <property type="match status" value="1"/>
</dbReference>
<dbReference type="Gene3D" id="2.170.120.20">
    <property type="entry name" value="Ribosomal protein L25, beta domain"/>
    <property type="match status" value="1"/>
</dbReference>
<dbReference type="GO" id="GO:0022625">
    <property type="term" value="C:cytosolic large ribosomal subunit"/>
    <property type="evidence" value="ECO:0007669"/>
    <property type="project" value="TreeGrafter"/>
</dbReference>
<dbReference type="InterPro" id="IPR020056">
    <property type="entry name" value="Rbsml_bL25/Gln-tRNA_synth_N"/>
</dbReference>
<dbReference type="HAMAP" id="MF_01334">
    <property type="entry name" value="Ribosomal_bL25_CTC"/>
    <property type="match status" value="1"/>
</dbReference>
<evidence type="ECO:0000259" key="6">
    <source>
        <dbReference type="Pfam" id="PF01386"/>
    </source>
</evidence>
<evidence type="ECO:0000313" key="10">
    <source>
        <dbReference type="EMBL" id="SPR14405.1"/>
    </source>
</evidence>
<dbReference type="AlphaFoldDB" id="A0A2U3QQF3"/>
<dbReference type="NCBIfam" id="TIGR00731">
    <property type="entry name" value="bL25_bact_ctc"/>
    <property type="match status" value="1"/>
</dbReference>
<organism evidence="9 12">
    <name type="scientific">Orientia tsutsugamushi</name>
    <name type="common">Rickettsia tsutsugamushi</name>
    <dbReference type="NCBI Taxonomy" id="784"/>
    <lineage>
        <taxon>Bacteria</taxon>
        <taxon>Pseudomonadati</taxon>
        <taxon>Pseudomonadota</taxon>
        <taxon>Alphaproteobacteria</taxon>
        <taxon>Rickettsiales</taxon>
        <taxon>Rickettsiaceae</taxon>
        <taxon>Rickettsieae</taxon>
        <taxon>Orientia</taxon>
    </lineage>
</organism>
<keyword evidence="2 5" id="KW-0694">RNA-binding</keyword>
<comment type="function">
    <text evidence="5">This is one of the proteins that binds to the 5S RNA in the ribosome where it forms part of the central protuberance.</text>
</comment>
<evidence type="ECO:0000256" key="5">
    <source>
        <dbReference type="HAMAP-Rule" id="MF_01334"/>
    </source>
</evidence>